<feature type="region of interest" description="Disordered" evidence="1">
    <location>
        <begin position="1"/>
        <end position="36"/>
    </location>
</feature>
<sequence length="92" mass="9957">MWPSSPPKKPSSLNIHRQFHHNLSTRGPPPGLGTARGRGRGIFSYDCRWSLAWGIELATVGRRKVKSGSATPLAVTQGSTMDPHDAADAPIR</sequence>
<dbReference type="AlphaFoldDB" id="A0AAV2D7X2"/>
<protein>
    <submittedName>
        <fullName evidence="2">Uncharacterized protein</fullName>
    </submittedName>
</protein>
<accession>A0AAV2D7X2</accession>
<gene>
    <name evidence="2" type="ORF">LTRI10_LOCUS12126</name>
</gene>
<organism evidence="2 3">
    <name type="scientific">Linum trigynum</name>
    <dbReference type="NCBI Taxonomy" id="586398"/>
    <lineage>
        <taxon>Eukaryota</taxon>
        <taxon>Viridiplantae</taxon>
        <taxon>Streptophyta</taxon>
        <taxon>Embryophyta</taxon>
        <taxon>Tracheophyta</taxon>
        <taxon>Spermatophyta</taxon>
        <taxon>Magnoliopsida</taxon>
        <taxon>eudicotyledons</taxon>
        <taxon>Gunneridae</taxon>
        <taxon>Pentapetalae</taxon>
        <taxon>rosids</taxon>
        <taxon>fabids</taxon>
        <taxon>Malpighiales</taxon>
        <taxon>Linaceae</taxon>
        <taxon>Linum</taxon>
    </lineage>
</organism>
<keyword evidence="3" id="KW-1185">Reference proteome</keyword>
<feature type="compositionally biased region" description="Basic and acidic residues" evidence="1">
    <location>
        <begin position="82"/>
        <end position="92"/>
    </location>
</feature>
<evidence type="ECO:0000256" key="1">
    <source>
        <dbReference type="SAM" id="MobiDB-lite"/>
    </source>
</evidence>
<dbReference type="EMBL" id="OZ034815">
    <property type="protein sequence ID" value="CAL1369599.1"/>
    <property type="molecule type" value="Genomic_DNA"/>
</dbReference>
<evidence type="ECO:0000313" key="3">
    <source>
        <dbReference type="Proteomes" id="UP001497516"/>
    </source>
</evidence>
<feature type="region of interest" description="Disordered" evidence="1">
    <location>
        <begin position="64"/>
        <end position="92"/>
    </location>
</feature>
<evidence type="ECO:0000313" key="2">
    <source>
        <dbReference type="EMBL" id="CAL1369599.1"/>
    </source>
</evidence>
<reference evidence="2 3" key="1">
    <citation type="submission" date="2024-04" db="EMBL/GenBank/DDBJ databases">
        <authorList>
            <person name="Fracassetti M."/>
        </authorList>
    </citation>
    <scope>NUCLEOTIDE SEQUENCE [LARGE SCALE GENOMIC DNA]</scope>
</reference>
<proteinExistence type="predicted"/>
<dbReference type="Proteomes" id="UP001497516">
    <property type="component" value="Chromosome 2"/>
</dbReference>
<feature type="compositionally biased region" description="Polar residues" evidence="1">
    <location>
        <begin position="68"/>
        <end position="80"/>
    </location>
</feature>
<name>A0AAV2D7X2_9ROSI</name>